<evidence type="ECO:0000313" key="3">
    <source>
        <dbReference type="EMBL" id="TDO00014.1"/>
    </source>
</evidence>
<keyword evidence="3" id="KW-0645">Protease</keyword>
<dbReference type="SUPFAM" id="SSF53187">
    <property type="entry name" value="Zn-dependent exopeptidases"/>
    <property type="match status" value="1"/>
</dbReference>
<keyword evidence="3" id="KW-0378">Hydrolase</keyword>
<gene>
    <name evidence="3" type="ORF">DET52_106226</name>
</gene>
<dbReference type="GO" id="GO:0004181">
    <property type="term" value="F:metallocarboxypeptidase activity"/>
    <property type="evidence" value="ECO:0007669"/>
    <property type="project" value="InterPro"/>
</dbReference>
<dbReference type="OrthoDB" id="1112800at2"/>
<dbReference type="Pfam" id="PF00246">
    <property type="entry name" value="Peptidase_M14"/>
    <property type="match status" value="1"/>
</dbReference>
<dbReference type="Gene3D" id="3.40.630.10">
    <property type="entry name" value="Zn peptidases"/>
    <property type="match status" value="1"/>
</dbReference>
<proteinExistence type="predicted"/>
<accession>A0A4R6GX82</accession>
<feature type="signal peptide" evidence="1">
    <location>
        <begin position="1"/>
        <end position="23"/>
    </location>
</feature>
<evidence type="ECO:0000313" key="4">
    <source>
        <dbReference type="Proteomes" id="UP000294848"/>
    </source>
</evidence>
<comment type="caution">
    <text evidence="3">The sequence shown here is derived from an EMBL/GenBank/DDBJ whole genome shotgun (WGS) entry which is preliminary data.</text>
</comment>
<evidence type="ECO:0000256" key="1">
    <source>
        <dbReference type="SAM" id="SignalP"/>
    </source>
</evidence>
<sequence length="385" mass="43645">MKIPKMKYLSLIVVFLFSIPCFAQLALEAEDPPNKKELPYFFKSKIEDIESELNDVKSGKVVQIATSPGNRPVYAVYYGDKDQFDSQANYNSAVAARNPVFYARKSESTKPVIYFLGPVHGHEIEGQVGLLNLIQIAETGKDHRGREWPLLKQAIEKCRVIIVPNGNPDGLVRCPYDSFVGLPGETMTKYGQGTRPDGSLWRWPQAKSLHPMKGEVGILGAYFNDDGINMMHDDFFFPMAKETEAILKIARDEAPDMTVSLHSHNQPPCVLQAAHVPVFMKNRVADFAEKLNSHYKNVGLPYMTYDWLSANLEDDPEFPPKKSFNLVSALHHLSGTMSFVFECSHGTINEKDKAPIVSYDGILDVQLHLYEQMFQYLMNNRLYWE</sequence>
<feature type="domain" description="Peptidase M14" evidence="2">
    <location>
        <begin position="60"/>
        <end position="173"/>
    </location>
</feature>
<dbReference type="EMBL" id="SNWI01000006">
    <property type="protein sequence ID" value="TDO00014.1"/>
    <property type="molecule type" value="Genomic_DNA"/>
</dbReference>
<name>A0A4R6GX82_9BACT</name>
<dbReference type="GO" id="GO:0008270">
    <property type="term" value="F:zinc ion binding"/>
    <property type="evidence" value="ECO:0007669"/>
    <property type="project" value="InterPro"/>
</dbReference>
<keyword evidence="3" id="KW-0121">Carboxypeptidase</keyword>
<reference evidence="3 4" key="1">
    <citation type="submission" date="2019-03" db="EMBL/GenBank/DDBJ databases">
        <title>Freshwater and sediment microbial communities from various areas in North America, analyzing microbe dynamics in response to fracking.</title>
        <authorList>
            <person name="Lamendella R."/>
        </authorList>
    </citation>
    <scope>NUCLEOTIDE SEQUENCE [LARGE SCALE GENOMIC DNA]</scope>
    <source>
        <strain evidence="3 4">114D</strain>
    </source>
</reference>
<organism evidence="3 4">
    <name type="scientific">Sunxiuqinia elliptica</name>
    <dbReference type="NCBI Taxonomy" id="655355"/>
    <lineage>
        <taxon>Bacteria</taxon>
        <taxon>Pseudomonadati</taxon>
        <taxon>Bacteroidota</taxon>
        <taxon>Bacteroidia</taxon>
        <taxon>Marinilabiliales</taxon>
        <taxon>Prolixibacteraceae</taxon>
        <taxon>Sunxiuqinia</taxon>
    </lineage>
</organism>
<evidence type="ECO:0000259" key="2">
    <source>
        <dbReference type="Pfam" id="PF00246"/>
    </source>
</evidence>
<feature type="chain" id="PRO_5020951856" evidence="1">
    <location>
        <begin position="24"/>
        <end position="385"/>
    </location>
</feature>
<dbReference type="GO" id="GO:0006508">
    <property type="term" value="P:proteolysis"/>
    <property type="evidence" value="ECO:0007669"/>
    <property type="project" value="InterPro"/>
</dbReference>
<keyword evidence="1" id="KW-0732">Signal</keyword>
<dbReference type="AlphaFoldDB" id="A0A4R6GX82"/>
<protein>
    <submittedName>
        <fullName evidence="3">Zinc carboxypeptidase</fullName>
    </submittedName>
</protein>
<dbReference type="InterPro" id="IPR000834">
    <property type="entry name" value="Peptidase_M14"/>
</dbReference>
<dbReference type="Proteomes" id="UP000294848">
    <property type="component" value="Unassembled WGS sequence"/>
</dbReference>